<reference evidence="4" key="2">
    <citation type="submission" date="2019-10" db="EMBL/GenBank/DDBJ databases">
        <authorList>
            <consortium name="NCBI Genome Project"/>
        </authorList>
    </citation>
    <scope>NUCLEOTIDE SEQUENCE</scope>
    <source>
        <strain evidence="4">NI907</strain>
    </source>
</reference>
<evidence type="ECO:0000313" key="3">
    <source>
        <dbReference type="Proteomes" id="UP000515153"/>
    </source>
</evidence>
<dbReference type="Proteomes" id="UP000515153">
    <property type="component" value="Chromosome V"/>
</dbReference>
<feature type="region of interest" description="Disordered" evidence="2">
    <location>
        <begin position="60"/>
        <end position="79"/>
    </location>
</feature>
<evidence type="ECO:0000313" key="4">
    <source>
        <dbReference type="RefSeq" id="XP_030978744.1"/>
    </source>
</evidence>
<proteinExistence type="predicted"/>
<evidence type="ECO:0000256" key="1">
    <source>
        <dbReference type="SAM" id="Coils"/>
    </source>
</evidence>
<organism evidence="3 4">
    <name type="scientific">Pyricularia grisea</name>
    <name type="common">Crabgrass-specific blast fungus</name>
    <name type="synonym">Magnaporthe grisea</name>
    <dbReference type="NCBI Taxonomy" id="148305"/>
    <lineage>
        <taxon>Eukaryota</taxon>
        <taxon>Fungi</taxon>
        <taxon>Dikarya</taxon>
        <taxon>Ascomycota</taxon>
        <taxon>Pezizomycotina</taxon>
        <taxon>Sordariomycetes</taxon>
        <taxon>Sordariomycetidae</taxon>
        <taxon>Magnaporthales</taxon>
        <taxon>Pyriculariaceae</taxon>
        <taxon>Pyricularia</taxon>
    </lineage>
</organism>
<dbReference type="KEGG" id="pgri:PgNI_08537"/>
<name>A0A6P8AV65_PYRGI</name>
<feature type="region of interest" description="Disordered" evidence="2">
    <location>
        <begin position="1"/>
        <end position="52"/>
    </location>
</feature>
<reference evidence="4" key="3">
    <citation type="submission" date="2025-08" db="UniProtKB">
        <authorList>
            <consortium name="RefSeq"/>
        </authorList>
    </citation>
    <scope>IDENTIFICATION</scope>
    <source>
        <strain evidence="4">NI907</strain>
    </source>
</reference>
<dbReference type="AlphaFoldDB" id="A0A6P8AV65"/>
<feature type="compositionally biased region" description="Polar residues" evidence="2">
    <location>
        <begin position="60"/>
        <end position="77"/>
    </location>
</feature>
<reference evidence="3 4" key="1">
    <citation type="journal article" date="2019" name="Mol. Biol. Evol.">
        <title>Blast fungal genomes show frequent chromosomal changes, gene gains and losses, and effector gene turnover.</title>
        <authorList>
            <person name="Gomez Luciano L.B."/>
            <person name="Jason Tsai I."/>
            <person name="Chuma I."/>
            <person name="Tosa Y."/>
            <person name="Chen Y.H."/>
            <person name="Li J.Y."/>
            <person name="Li M.Y."/>
            <person name="Jade Lu M.Y."/>
            <person name="Nakayashiki H."/>
            <person name="Li W.H."/>
        </authorList>
    </citation>
    <scope>NUCLEOTIDE SEQUENCE [LARGE SCALE GENOMIC DNA]</scope>
    <source>
        <strain evidence="3 4">NI907</strain>
    </source>
</reference>
<feature type="compositionally biased region" description="Basic and acidic residues" evidence="2">
    <location>
        <begin position="177"/>
        <end position="196"/>
    </location>
</feature>
<evidence type="ECO:0000256" key="2">
    <source>
        <dbReference type="SAM" id="MobiDB-lite"/>
    </source>
</evidence>
<feature type="coiled-coil region" evidence="1">
    <location>
        <begin position="219"/>
        <end position="302"/>
    </location>
</feature>
<feature type="region of interest" description="Disordered" evidence="2">
    <location>
        <begin position="157"/>
        <end position="196"/>
    </location>
</feature>
<keyword evidence="1" id="KW-0175">Coiled coil</keyword>
<dbReference type="GeneID" id="41963441"/>
<gene>
    <name evidence="4" type="ORF">PgNI_08537</name>
</gene>
<sequence>MPSDEKHGAAVHRKPRQNTGLSRSVAPGLHDNPIKIEDEGMSPSRIKNEDEDINLVSVANTDESDVENFSTVPSSPLNDHKLIEGENYFNALVDEAPTRTKDRSMSNVPHSAAENFDMNSATNVESSMLDIPEPLSSSPLGSEATTIYEAKVFGMDSSPEANQNQAKRPLEDTGSEQQDKKQKQDEQFHPSHSEDIIQRRLNEDLKVQRHYRLRAECKIQGLEKELGILRDGLDTAQEKIGIWHDKSDELQGVLDETVDELRKAKKECISAKQQKTKTENKLALLEKKFQRLHDQLAASKEEAAAAVTALSKEKEAKDSVERDMKENIKALQYEKHQREAAEQEASEFKKRWKQTARKLDRNNKPKQVPHQVSDQHLVEELGKLRYRISNFAVTHFDGKPLHHQKPALHVTERLDKLTSADAGAWGYLQSATHCPSIVQACIWNELQQKVFDSFLWAERCSDHLSDLVAGMKMHSGDYLKSSDNNFVFHEWRAKTANLMIDMTAGFPTLSKNMEKEKNTIADELGKQLAPFRRSQVRGSFGKELHAIVDQATALDMEMSRQLAHLKWWHPDFGRGNCPFDEETMVLDKGDNYSNRADRVLLVVAPGLKKCGRSTGEDFDRESVLLKAEVTCDLAPLWEVNPRR</sequence>
<accession>A0A6P8AV65</accession>
<keyword evidence="3" id="KW-1185">Reference proteome</keyword>
<protein>
    <submittedName>
        <fullName evidence="4">Uncharacterized protein</fullName>
    </submittedName>
</protein>
<dbReference type="RefSeq" id="XP_030978744.1">
    <property type="nucleotide sequence ID" value="XM_031128533.1"/>
</dbReference>